<gene>
    <name evidence="18" type="primary">ACA10_5</name>
    <name evidence="18" type="ORF">HK099_006091</name>
</gene>
<dbReference type="Pfam" id="PF13246">
    <property type="entry name" value="Cation_ATPase"/>
    <property type="match status" value="1"/>
</dbReference>
<comment type="subcellular location">
    <subcellularLocation>
        <location evidence="1">Endomembrane system</location>
        <topology evidence="1">Multi-pass membrane protein</topology>
    </subcellularLocation>
</comment>
<dbReference type="GO" id="GO:0140581">
    <property type="term" value="F:P-type monovalent copper transporter activity"/>
    <property type="evidence" value="ECO:0007669"/>
    <property type="project" value="UniProtKB-EC"/>
</dbReference>
<feature type="transmembrane region" description="Helical" evidence="15">
    <location>
        <begin position="337"/>
        <end position="358"/>
    </location>
</feature>
<dbReference type="SUPFAM" id="SSF81653">
    <property type="entry name" value="Calcium ATPase, transduction domain A"/>
    <property type="match status" value="1"/>
</dbReference>
<dbReference type="InterPro" id="IPR001757">
    <property type="entry name" value="P_typ_ATPase"/>
</dbReference>
<dbReference type="EMBL" id="JADGJW010000503">
    <property type="protein sequence ID" value="KAJ3216021.1"/>
    <property type="molecule type" value="Genomic_DNA"/>
</dbReference>
<feature type="domain" description="Cation-transporting P-type ATPase N-terminal" evidence="17">
    <location>
        <begin position="77"/>
        <end position="118"/>
    </location>
</feature>
<dbReference type="SUPFAM" id="SSF81665">
    <property type="entry name" value="Calcium ATPase, transmembrane domain M"/>
    <property type="match status" value="1"/>
</dbReference>
<dbReference type="SFLD" id="SFLDS00003">
    <property type="entry name" value="Haloacid_Dehalogenase"/>
    <property type="match status" value="1"/>
</dbReference>
<keyword evidence="5" id="KW-0479">Metal-binding</keyword>
<evidence type="ECO:0000256" key="2">
    <source>
        <dbReference type="ARBA" id="ARBA00012517"/>
    </source>
</evidence>
<reference evidence="18" key="1">
    <citation type="submission" date="2020-05" db="EMBL/GenBank/DDBJ databases">
        <title>Phylogenomic resolution of chytrid fungi.</title>
        <authorList>
            <person name="Stajich J.E."/>
            <person name="Amses K."/>
            <person name="Simmons R."/>
            <person name="Seto K."/>
            <person name="Myers J."/>
            <person name="Bonds A."/>
            <person name="Quandt C.A."/>
            <person name="Barry K."/>
            <person name="Liu P."/>
            <person name="Grigoriev I."/>
            <person name="Longcore J.E."/>
            <person name="James T.Y."/>
        </authorList>
    </citation>
    <scope>NUCLEOTIDE SEQUENCE</scope>
    <source>
        <strain evidence="18">JEL0476</strain>
    </source>
</reference>
<keyword evidence="12" id="KW-0186">Copper</keyword>
<name>A0AAD5XYH2_9FUNG</name>
<dbReference type="PANTHER" id="PTHR24093:SF369">
    <property type="entry name" value="CALCIUM-TRANSPORTING ATPASE"/>
    <property type="match status" value="1"/>
</dbReference>
<evidence type="ECO:0000256" key="9">
    <source>
        <dbReference type="ARBA" id="ARBA00022842"/>
    </source>
</evidence>
<dbReference type="InterPro" id="IPR036412">
    <property type="entry name" value="HAD-like_sf"/>
</dbReference>
<evidence type="ECO:0000313" key="19">
    <source>
        <dbReference type="Proteomes" id="UP001211065"/>
    </source>
</evidence>
<evidence type="ECO:0000256" key="6">
    <source>
        <dbReference type="ARBA" id="ARBA00022741"/>
    </source>
</evidence>
<dbReference type="EC" id="7.2.2.8" evidence="2"/>
<keyword evidence="13" id="KW-0406">Ion transport</keyword>
<keyword evidence="14 15" id="KW-0472">Membrane</keyword>
<evidence type="ECO:0000256" key="4">
    <source>
        <dbReference type="ARBA" id="ARBA00022692"/>
    </source>
</evidence>
<evidence type="ECO:0000256" key="10">
    <source>
        <dbReference type="ARBA" id="ARBA00022967"/>
    </source>
</evidence>
<keyword evidence="6" id="KW-0547">Nucleotide-binding</keyword>
<organism evidence="18 19">
    <name type="scientific">Clydaea vesicula</name>
    <dbReference type="NCBI Taxonomy" id="447962"/>
    <lineage>
        <taxon>Eukaryota</taxon>
        <taxon>Fungi</taxon>
        <taxon>Fungi incertae sedis</taxon>
        <taxon>Chytridiomycota</taxon>
        <taxon>Chytridiomycota incertae sedis</taxon>
        <taxon>Chytridiomycetes</taxon>
        <taxon>Lobulomycetales</taxon>
        <taxon>Lobulomycetaceae</taxon>
        <taxon>Clydaea</taxon>
    </lineage>
</organism>
<keyword evidence="7" id="KW-0187">Copper transport</keyword>
<keyword evidence="4 15" id="KW-0812">Transmembrane</keyword>
<sequence>MSFTLEPNQLVDFVEPKSPQKLVEYGGVEKVAVALKTDLNNGLSSTSNDAVIIHTDTQPHLENNDKKSIPTATNNVFNERIHFYGTNTLPPPKSKSFFQFSWEAAGDRTLQILVVAAITEIAVGIYKIVKSKETAGIWDGLAIVFAVIIIILITAGNDYRKQSQFRQLNEFSRGLAQTKVIRNGHTVQIKNSDLLVGDIALIDTGDILPADGIYISGSHLKCDESSLTGESNVVAKDEVKDPFLLSGTKVVNGVGKMLIIGTGVNSINGRIMMTLTNEAEATPLQKKLDFIANQIGKFGLAAAILMVVVLVVSYFAINPRFDQIKIADDMINIIMSAITLVVVAIPEGLPLAVTMALAHATLRMLKDNNLVRHLSSCETMGNATTICSDKTGTLTLNQMAVVKGCIFNTDFTKNDRTASFDSKIFSTRSKQHKDNLLAFLSNSLNVNSSADETENEEGKINFNGSKTEIALLDFTKSLGYEYKKDRKNTEIIDLIPFSSDNKKMTTTVKLAGNKIFEAFQKDFSEFGELFIYSKGAAEIVLSTCDKFVNDQGIIQEMAPEKLKIFQLLIESYASQALRTIAFGFKPFNSSNKSNLEIPVNDMITLSTTDPLVYSGDGFKEDPSKSGMILLGIVGIEDPVRPEVPDAVKSCQRAGVVVRMVTGDNKATARSIAKQCGILTDGGVVMEGPDFRKLSREEMDAIVPKLQVLARSSPLDKQILVNTLKSMYHNINGIGETVAVTGDGTNDAPALKSAD</sequence>
<dbReference type="InterPro" id="IPR059000">
    <property type="entry name" value="ATPase_P-type_domA"/>
</dbReference>
<keyword evidence="9" id="KW-0460">Magnesium</keyword>
<dbReference type="Gene3D" id="3.40.50.1000">
    <property type="entry name" value="HAD superfamily/HAD-like"/>
    <property type="match status" value="1"/>
</dbReference>
<feature type="transmembrane region" description="Helical" evidence="15">
    <location>
        <begin position="135"/>
        <end position="156"/>
    </location>
</feature>
<dbReference type="Gene3D" id="2.70.150.10">
    <property type="entry name" value="Calcium-transporting ATPase, cytoplasmic transduction domain A"/>
    <property type="match status" value="1"/>
</dbReference>
<keyword evidence="8" id="KW-0067">ATP-binding</keyword>
<evidence type="ECO:0000256" key="14">
    <source>
        <dbReference type="ARBA" id="ARBA00023136"/>
    </source>
</evidence>
<evidence type="ECO:0000256" key="8">
    <source>
        <dbReference type="ARBA" id="ARBA00022840"/>
    </source>
</evidence>
<dbReference type="GO" id="GO:0012505">
    <property type="term" value="C:endomembrane system"/>
    <property type="evidence" value="ECO:0007669"/>
    <property type="project" value="UniProtKB-SubCell"/>
</dbReference>
<dbReference type="InterPro" id="IPR044492">
    <property type="entry name" value="P_typ_ATPase_HD_dom"/>
</dbReference>
<dbReference type="Gene3D" id="1.20.1110.10">
    <property type="entry name" value="Calcium-transporting ATPase, transmembrane domain"/>
    <property type="match status" value="1"/>
</dbReference>
<dbReference type="GO" id="GO:0006874">
    <property type="term" value="P:intracellular calcium ion homeostasis"/>
    <property type="evidence" value="ECO:0007669"/>
    <property type="project" value="TreeGrafter"/>
</dbReference>
<dbReference type="GO" id="GO:0005886">
    <property type="term" value="C:plasma membrane"/>
    <property type="evidence" value="ECO:0007669"/>
    <property type="project" value="TreeGrafter"/>
</dbReference>
<dbReference type="GO" id="GO:0016887">
    <property type="term" value="F:ATP hydrolysis activity"/>
    <property type="evidence" value="ECO:0007669"/>
    <property type="project" value="InterPro"/>
</dbReference>
<dbReference type="GO" id="GO:0046872">
    <property type="term" value="F:metal ion binding"/>
    <property type="evidence" value="ECO:0007669"/>
    <property type="project" value="UniProtKB-KW"/>
</dbReference>
<dbReference type="PANTHER" id="PTHR24093">
    <property type="entry name" value="CATION TRANSPORTING ATPASE"/>
    <property type="match status" value="1"/>
</dbReference>
<keyword evidence="10" id="KW-1278">Translocase</keyword>
<dbReference type="Pfam" id="PF00122">
    <property type="entry name" value="E1-E2_ATPase"/>
    <property type="match status" value="1"/>
</dbReference>
<evidence type="ECO:0000256" key="12">
    <source>
        <dbReference type="ARBA" id="ARBA00023008"/>
    </source>
</evidence>
<evidence type="ECO:0000256" key="13">
    <source>
        <dbReference type="ARBA" id="ARBA00023065"/>
    </source>
</evidence>
<dbReference type="FunFam" id="3.40.50.1000:FF:000144">
    <property type="entry name" value="copper-transporting ATPase 1 isoform X2"/>
    <property type="match status" value="1"/>
</dbReference>
<dbReference type="InterPro" id="IPR018303">
    <property type="entry name" value="ATPase_P-typ_P_site"/>
</dbReference>
<accession>A0AAD5XYH2</accession>
<evidence type="ECO:0000256" key="11">
    <source>
        <dbReference type="ARBA" id="ARBA00022989"/>
    </source>
</evidence>
<evidence type="ECO:0000256" key="1">
    <source>
        <dbReference type="ARBA" id="ARBA00004127"/>
    </source>
</evidence>
<dbReference type="GO" id="GO:0005524">
    <property type="term" value="F:ATP binding"/>
    <property type="evidence" value="ECO:0007669"/>
    <property type="project" value="UniProtKB-KW"/>
</dbReference>
<dbReference type="InterPro" id="IPR008250">
    <property type="entry name" value="ATPase_P-typ_transduc_dom_A_sf"/>
</dbReference>
<evidence type="ECO:0000256" key="3">
    <source>
        <dbReference type="ARBA" id="ARBA00022448"/>
    </source>
</evidence>
<dbReference type="Proteomes" id="UP001211065">
    <property type="component" value="Unassembled WGS sequence"/>
</dbReference>
<protein>
    <recommendedName>
        <fullName evidence="2">P-type Cu(+) transporter</fullName>
        <ecNumber evidence="2">7.2.2.8</ecNumber>
    </recommendedName>
</protein>
<dbReference type="InterPro" id="IPR023298">
    <property type="entry name" value="ATPase_P-typ_TM_dom_sf"/>
</dbReference>
<dbReference type="NCBIfam" id="TIGR01494">
    <property type="entry name" value="ATPase_P-type"/>
    <property type="match status" value="1"/>
</dbReference>
<evidence type="ECO:0000259" key="16">
    <source>
        <dbReference type="Pfam" id="PF00122"/>
    </source>
</evidence>
<dbReference type="SUPFAM" id="SSF81660">
    <property type="entry name" value="Metal cation-transporting ATPase, ATP-binding domain N"/>
    <property type="match status" value="1"/>
</dbReference>
<feature type="non-terminal residue" evidence="18">
    <location>
        <position position="1"/>
    </location>
</feature>
<evidence type="ECO:0000256" key="15">
    <source>
        <dbReference type="SAM" id="Phobius"/>
    </source>
</evidence>
<dbReference type="Gene3D" id="3.40.1110.10">
    <property type="entry name" value="Calcium-transporting ATPase, cytoplasmic domain N"/>
    <property type="match status" value="1"/>
</dbReference>
<evidence type="ECO:0000313" key="18">
    <source>
        <dbReference type="EMBL" id="KAJ3216021.1"/>
    </source>
</evidence>
<dbReference type="PRINTS" id="PR00119">
    <property type="entry name" value="CATATPASE"/>
</dbReference>
<dbReference type="GO" id="GO:0005388">
    <property type="term" value="F:P-type calcium transporter activity"/>
    <property type="evidence" value="ECO:0007669"/>
    <property type="project" value="TreeGrafter"/>
</dbReference>
<comment type="caution">
    <text evidence="18">The sequence shown here is derived from an EMBL/GenBank/DDBJ whole genome shotgun (WGS) entry which is preliminary data.</text>
</comment>
<keyword evidence="3" id="KW-0813">Transport</keyword>
<evidence type="ECO:0000256" key="7">
    <source>
        <dbReference type="ARBA" id="ARBA00022796"/>
    </source>
</evidence>
<feature type="transmembrane region" description="Helical" evidence="15">
    <location>
        <begin position="295"/>
        <end position="317"/>
    </location>
</feature>
<dbReference type="PROSITE" id="PS00154">
    <property type="entry name" value="ATPASE_E1_E2"/>
    <property type="match status" value="1"/>
</dbReference>
<dbReference type="InterPro" id="IPR004014">
    <property type="entry name" value="ATPase_P-typ_cation-transptr_N"/>
</dbReference>
<evidence type="ECO:0000256" key="5">
    <source>
        <dbReference type="ARBA" id="ARBA00022723"/>
    </source>
</evidence>
<dbReference type="Pfam" id="PF00690">
    <property type="entry name" value="Cation_ATPase_N"/>
    <property type="match status" value="1"/>
</dbReference>
<dbReference type="InterPro" id="IPR023299">
    <property type="entry name" value="ATPase_P-typ_cyto_dom_N"/>
</dbReference>
<dbReference type="FunFam" id="2.70.150.10:FF:000029">
    <property type="entry name" value="Calcium-transporting ATPase"/>
    <property type="match status" value="1"/>
</dbReference>
<feature type="domain" description="P-type ATPase A" evidence="16">
    <location>
        <begin position="177"/>
        <end position="273"/>
    </location>
</feature>
<keyword evidence="11 15" id="KW-1133">Transmembrane helix</keyword>
<proteinExistence type="predicted"/>
<keyword evidence="19" id="KW-1185">Reference proteome</keyword>
<dbReference type="SUPFAM" id="SSF56784">
    <property type="entry name" value="HAD-like"/>
    <property type="match status" value="1"/>
</dbReference>
<evidence type="ECO:0000259" key="17">
    <source>
        <dbReference type="Pfam" id="PF00690"/>
    </source>
</evidence>
<dbReference type="SFLD" id="SFLDF00027">
    <property type="entry name" value="p-type_atpase"/>
    <property type="match status" value="1"/>
</dbReference>
<dbReference type="SFLD" id="SFLDG00002">
    <property type="entry name" value="C1.7:_P-type_atpase_like"/>
    <property type="match status" value="1"/>
</dbReference>
<dbReference type="InterPro" id="IPR023214">
    <property type="entry name" value="HAD_sf"/>
</dbReference>
<dbReference type="AlphaFoldDB" id="A0AAD5XYH2"/>